<evidence type="ECO:0000259" key="2">
    <source>
        <dbReference type="Pfam" id="PF13360"/>
    </source>
</evidence>
<dbReference type="InterPro" id="IPR011047">
    <property type="entry name" value="Quinoprotein_ADH-like_sf"/>
</dbReference>
<dbReference type="Gene3D" id="2.130.10.10">
    <property type="entry name" value="YVTN repeat-like/Quinoprotein amine dehydrogenase"/>
    <property type="match status" value="1"/>
</dbReference>
<dbReference type="Pfam" id="PF13360">
    <property type="entry name" value="PQQ_2"/>
    <property type="match status" value="1"/>
</dbReference>
<dbReference type="Proteomes" id="UP000317093">
    <property type="component" value="Chromosome"/>
</dbReference>
<dbReference type="AlphaFoldDB" id="A0A518B8I4"/>
<dbReference type="PANTHER" id="PTHR34512:SF30">
    <property type="entry name" value="OUTER MEMBRANE PROTEIN ASSEMBLY FACTOR BAMB"/>
    <property type="match status" value="1"/>
</dbReference>
<dbReference type="PANTHER" id="PTHR34512">
    <property type="entry name" value="CELL SURFACE PROTEIN"/>
    <property type="match status" value="1"/>
</dbReference>
<dbReference type="KEGG" id="knv:Pan216_41590"/>
<dbReference type="SMART" id="SM00564">
    <property type="entry name" value="PQQ"/>
    <property type="match status" value="5"/>
</dbReference>
<feature type="chain" id="PRO_5021815439" evidence="1">
    <location>
        <begin position="25"/>
        <end position="437"/>
    </location>
</feature>
<dbReference type="InterPro" id="IPR018391">
    <property type="entry name" value="PQQ_b-propeller_rpt"/>
</dbReference>
<dbReference type="InterPro" id="IPR002372">
    <property type="entry name" value="PQQ_rpt_dom"/>
</dbReference>
<organism evidence="3 4">
    <name type="scientific">Kolteria novifilia</name>
    <dbReference type="NCBI Taxonomy" id="2527975"/>
    <lineage>
        <taxon>Bacteria</taxon>
        <taxon>Pseudomonadati</taxon>
        <taxon>Planctomycetota</taxon>
        <taxon>Planctomycetia</taxon>
        <taxon>Kolteriales</taxon>
        <taxon>Kolteriaceae</taxon>
        <taxon>Kolteria</taxon>
    </lineage>
</organism>
<proteinExistence type="predicted"/>
<evidence type="ECO:0000313" key="4">
    <source>
        <dbReference type="Proteomes" id="UP000317093"/>
    </source>
</evidence>
<evidence type="ECO:0000313" key="3">
    <source>
        <dbReference type="EMBL" id="QDU63281.1"/>
    </source>
</evidence>
<feature type="signal peptide" evidence="1">
    <location>
        <begin position="1"/>
        <end position="24"/>
    </location>
</feature>
<accession>A0A518B8I4</accession>
<protein>
    <submittedName>
        <fullName evidence="3">Outer membrane biogenesis protein BamB</fullName>
    </submittedName>
</protein>
<reference evidence="3 4" key="1">
    <citation type="submission" date="2019-02" db="EMBL/GenBank/DDBJ databases">
        <title>Deep-cultivation of Planctomycetes and their phenomic and genomic characterization uncovers novel biology.</title>
        <authorList>
            <person name="Wiegand S."/>
            <person name="Jogler M."/>
            <person name="Boedeker C."/>
            <person name="Pinto D."/>
            <person name="Vollmers J."/>
            <person name="Rivas-Marin E."/>
            <person name="Kohn T."/>
            <person name="Peeters S.H."/>
            <person name="Heuer A."/>
            <person name="Rast P."/>
            <person name="Oberbeckmann S."/>
            <person name="Bunk B."/>
            <person name="Jeske O."/>
            <person name="Meyerdierks A."/>
            <person name="Storesund J.E."/>
            <person name="Kallscheuer N."/>
            <person name="Luecker S."/>
            <person name="Lage O.M."/>
            <person name="Pohl T."/>
            <person name="Merkel B.J."/>
            <person name="Hornburger P."/>
            <person name="Mueller R.-W."/>
            <person name="Bruemmer F."/>
            <person name="Labrenz M."/>
            <person name="Spormann A.M."/>
            <person name="Op den Camp H."/>
            <person name="Overmann J."/>
            <person name="Amann R."/>
            <person name="Jetten M.S.M."/>
            <person name="Mascher T."/>
            <person name="Medema M.H."/>
            <person name="Devos D.P."/>
            <person name="Kaster A.-K."/>
            <person name="Ovreas L."/>
            <person name="Rohde M."/>
            <person name="Galperin M.Y."/>
            <person name="Jogler C."/>
        </authorList>
    </citation>
    <scope>NUCLEOTIDE SEQUENCE [LARGE SCALE GENOMIC DNA]</scope>
    <source>
        <strain evidence="3 4">Pan216</strain>
    </source>
</reference>
<dbReference type="EMBL" id="CP036279">
    <property type="protein sequence ID" value="QDU63281.1"/>
    <property type="molecule type" value="Genomic_DNA"/>
</dbReference>
<dbReference type="SUPFAM" id="SSF50998">
    <property type="entry name" value="Quinoprotein alcohol dehydrogenase-like"/>
    <property type="match status" value="1"/>
</dbReference>
<dbReference type="InterPro" id="IPR015943">
    <property type="entry name" value="WD40/YVTN_repeat-like_dom_sf"/>
</dbReference>
<keyword evidence="4" id="KW-1185">Reference proteome</keyword>
<gene>
    <name evidence="3" type="ORF">Pan216_41590</name>
</gene>
<dbReference type="Gene3D" id="2.40.128.630">
    <property type="match status" value="1"/>
</dbReference>
<name>A0A518B8I4_9BACT</name>
<keyword evidence="1" id="KW-0732">Signal</keyword>
<feature type="domain" description="Pyrrolo-quinoline quinone repeat" evidence="2">
    <location>
        <begin position="123"/>
        <end position="352"/>
    </location>
</feature>
<sequence precursor="true">MRNLLSRAITAVALLSTIVPLAQAENWPSWRGDGSGISKEKGLPTEWDRKTNVNWFTKLPERGNSTPVIWGDCIFLTQPISADNRRTLMCFDKSTGKLLWNEGVVHTKPDKTHQTNPHCSPSPVTDGERVIVWFGSAGVVCYDMNGKELWRRDLGDQDHVWGTGSSPVLFEDLCILNFGPGKNAFVVALDKKTGETVWKVDIPAEAPASNDQELSDKQRRDRDVLRGSWVTPLVIDAGGRKELIVHFPEKVVALDPSTGKELWTCDGIGPLAYASPMWGNGVLVAWGGYFGPSLAVRPGGSGDVTQTHRLWHKPKSKLRLGTGVIRDGHIYINDMKGIAQCIDLETGDEIWTKRLRDPKSQKGDSWSSFLMADGLVYALNQAGTTFVLEASPEYRLVATNPLEEVTNSTVVASDGSLFIRTHEGLWSIGEESRKSAK</sequence>
<evidence type="ECO:0000256" key="1">
    <source>
        <dbReference type="SAM" id="SignalP"/>
    </source>
</evidence>